<dbReference type="InterPro" id="IPR014917">
    <property type="entry name" value="DUF1800"/>
</dbReference>
<protein>
    <submittedName>
        <fullName evidence="1">DUF1800 domain-containing protein</fullName>
    </submittedName>
</protein>
<comment type="caution">
    <text evidence="1">The sequence shown here is derived from an EMBL/GenBank/DDBJ whole genome shotgun (WGS) entry which is preliminary data.</text>
</comment>
<dbReference type="Proteomes" id="UP000229498">
    <property type="component" value="Unassembled WGS sequence"/>
</dbReference>
<organism evidence="1 2">
    <name type="scientific">Minwuia thermotolerans</name>
    <dbReference type="NCBI Taxonomy" id="2056226"/>
    <lineage>
        <taxon>Bacteria</taxon>
        <taxon>Pseudomonadati</taxon>
        <taxon>Pseudomonadota</taxon>
        <taxon>Alphaproteobacteria</taxon>
        <taxon>Minwuiales</taxon>
        <taxon>Minwuiaceae</taxon>
        <taxon>Minwuia</taxon>
    </lineage>
</organism>
<evidence type="ECO:0000313" key="2">
    <source>
        <dbReference type="Proteomes" id="UP000229498"/>
    </source>
</evidence>
<accession>A0A2M9FX44</accession>
<dbReference type="RefSeq" id="WP_109792993.1">
    <property type="nucleotide sequence ID" value="NZ_PHIG01000048.1"/>
</dbReference>
<proteinExistence type="predicted"/>
<dbReference type="AlphaFoldDB" id="A0A2M9FX44"/>
<gene>
    <name evidence="1" type="ORF">CVT23_18475</name>
</gene>
<name>A0A2M9FX44_9PROT</name>
<evidence type="ECO:0000313" key="1">
    <source>
        <dbReference type="EMBL" id="PJK28027.1"/>
    </source>
</evidence>
<dbReference type="OrthoDB" id="9772295at2"/>
<keyword evidence="2" id="KW-1185">Reference proteome</keyword>
<sequence length="443" mass="48652">MTMPMGAVAAIRFGYGPRPGEIERRAGDPQGSLLAELAPDSATPEPLTGLPQSAAMLSRFMRARRSGGNPGVIRLFKNDFRMLFLQEAMLRTRAAVLTDTPFRERLVHFWSNHFTVSARKAVLLGLAGGFEREAIRPHIMGRFEDLLVAAVRHPGMIFYLDNVLSIGPRSEAGRRLGKGMNENLAREILELHTLGADGGYSQADVEALALMLTGWSVGRPDRERQPGAFWFYARAHQPGAKTLLGRRYADDGAGQAEAALRDLARHPATARHVCARLLRHFVADRPDPADLDYLVRVWSESGGDLPTVYRGLIGLRSAWTPLTKLKTPNDLLISSLRATGIRKVNKWVVSALELFGQAPWSAPTPKGWPDRADAWLSADQAMRRIEYAGALGERMTGWLKPERTAGDALGPLLPRDMAVSVALAESEAQALAILFAAPAFQRR</sequence>
<dbReference type="Pfam" id="PF08811">
    <property type="entry name" value="DUF1800"/>
    <property type="match status" value="1"/>
</dbReference>
<reference evidence="1 2" key="1">
    <citation type="submission" date="2017-11" db="EMBL/GenBank/DDBJ databases">
        <title>Draft genome sequence of Rhizobiales bacterium SY3-13.</title>
        <authorList>
            <person name="Sun C."/>
        </authorList>
    </citation>
    <scope>NUCLEOTIDE SEQUENCE [LARGE SCALE GENOMIC DNA]</scope>
    <source>
        <strain evidence="1 2">SY3-13</strain>
    </source>
</reference>
<dbReference type="EMBL" id="PHIG01000048">
    <property type="protein sequence ID" value="PJK28027.1"/>
    <property type="molecule type" value="Genomic_DNA"/>
</dbReference>